<reference evidence="6" key="1">
    <citation type="submission" date="2015-12" db="EMBL/GenBank/DDBJ databases">
        <authorList>
            <person name="Nair G.R."/>
            <person name="Kaur G."/>
            <person name="Mayilraj S."/>
        </authorList>
    </citation>
    <scope>NUCLEOTIDE SEQUENCE [LARGE SCALE GENOMIC DNA]</scope>
    <source>
        <strain evidence="6">CD08_4</strain>
    </source>
</reference>
<gene>
    <name evidence="5" type="ORF">AVL61_00160</name>
</gene>
<dbReference type="SMART" id="SM00342">
    <property type="entry name" value="HTH_ARAC"/>
    <property type="match status" value="1"/>
</dbReference>
<dbReference type="EMBL" id="LQBK01000004">
    <property type="protein sequence ID" value="KUG61384.1"/>
    <property type="molecule type" value="Genomic_DNA"/>
</dbReference>
<dbReference type="Pfam" id="PF12833">
    <property type="entry name" value="HTH_18"/>
    <property type="match status" value="1"/>
</dbReference>
<feature type="domain" description="HTH araC/xylS-type" evidence="4">
    <location>
        <begin position="218"/>
        <end position="320"/>
    </location>
</feature>
<evidence type="ECO:0000256" key="3">
    <source>
        <dbReference type="ARBA" id="ARBA00023163"/>
    </source>
</evidence>
<evidence type="ECO:0000259" key="4">
    <source>
        <dbReference type="PROSITE" id="PS01124"/>
    </source>
</evidence>
<dbReference type="InterPro" id="IPR009057">
    <property type="entry name" value="Homeodomain-like_sf"/>
</dbReference>
<dbReference type="InterPro" id="IPR050204">
    <property type="entry name" value="AraC_XylS_family_regulators"/>
</dbReference>
<organism evidence="5 6">
    <name type="scientific">Kocuria rosea subsp. polaris</name>
    <dbReference type="NCBI Taxonomy" id="136273"/>
    <lineage>
        <taxon>Bacteria</taxon>
        <taxon>Bacillati</taxon>
        <taxon>Actinomycetota</taxon>
        <taxon>Actinomycetes</taxon>
        <taxon>Micrococcales</taxon>
        <taxon>Micrococcaceae</taxon>
        <taxon>Kocuria</taxon>
    </lineage>
</organism>
<accession>A0A0W8INJ2</accession>
<dbReference type="OrthoDB" id="5464689at2"/>
<dbReference type="PANTHER" id="PTHR46796">
    <property type="entry name" value="HTH-TYPE TRANSCRIPTIONAL ACTIVATOR RHAS-RELATED"/>
    <property type="match status" value="1"/>
</dbReference>
<dbReference type="PANTHER" id="PTHR46796:SF12">
    <property type="entry name" value="HTH-TYPE DNA-BINDING TRANSCRIPTIONAL ACTIVATOR EUTR"/>
    <property type="match status" value="1"/>
</dbReference>
<evidence type="ECO:0000256" key="1">
    <source>
        <dbReference type="ARBA" id="ARBA00023015"/>
    </source>
</evidence>
<keyword evidence="2" id="KW-0238">DNA-binding</keyword>
<dbReference type="RefSeq" id="WP_058872800.1">
    <property type="nucleotide sequence ID" value="NZ_LQBK01000004.1"/>
</dbReference>
<dbReference type="InterPro" id="IPR018060">
    <property type="entry name" value="HTH_AraC"/>
</dbReference>
<dbReference type="Gene3D" id="1.10.10.60">
    <property type="entry name" value="Homeodomain-like"/>
    <property type="match status" value="1"/>
</dbReference>
<sequence>MRAEPGTPIHLHVATTDPEVANEALQQVYTSARMGPVAEGAPFLYRQEVRGDADLSLGQLTFRGSIAGRMVLDEVFSVVVPRAGGVDWTIDGRSGTGLGVFLVQPGQEYYGEVDQLLVDSATVGRATLQETARSVYGDEALEPAFHDPRPRSPAQERYWRSTFAFAQQALADPEIAELPLLRADLRRRIAVATLEAFPLVAEPGPRRTSPAGQHAAYRRAVEYLHAAAPSPITVEDVARHAGLSTVELTRAFRSHAGTTPGAYLRELRLVAAHDDLLRADPARGDTVRGIARRWGMAHPGDFARRHRQVYGENPAVTLRR</sequence>
<dbReference type="AlphaFoldDB" id="A0A0W8INJ2"/>
<evidence type="ECO:0000256" key="2">
    <source>
        <dbReference type="ARBA" id="ARBA00023125"/>
    </source>
</evidence>
<dbReference type="GO" id="GO:0043565">
    <property type="term" value="F:sequence-specific DNA binding"/>
    <property type="evidence" value="ECO:0007669"/>
    <property type="project" value="InterPro"/>
</dbReference>
<comment type="caution">
    <text evidence="5">The sequence shown here is derived from an EMBL/GenBank/DDBJ whole genome shotgun (WGS) entry which is preliminary data.</text>
</comment>
<dbReference type="SUPFAM" id="SSF46689">
    <property type="entry name" value="Homeodomain-like"/>
    <property type="match status" value="1"/>
</dbReference>
<keyword evidence="3" id="KW-0804">Transcription</keyword>
<name>A0A0W8INJ2_KOCRO</name>
<protein>
    <recommendedName>
        <fullName evidence="4">HTH araC/xylS-type domain-containing protein</fullName>
    </recommendedName>
</protein>
<evidence type="ECO:0000313" key="5">
    <source>
        <dbReference type="EMBL" id="KUG61384.1"/>
    </source>
</evidence>
<dbReference type="PROSITE" id="PS01124">
    <property type="entry name" value="HTH_ARAC_FAMILY_2"/>
    <property type="match status" value="1"/>
</dbReference>
<dbReference type="Proteomes" id="UP000053512">
    <property type="component" value="Unassembled WGS sequence"/>
</dbReference>
<proteinExistence type="predicted"/>
<evidence type="ECO:0000313" key="6">
    <source>
        <dbReference type="Proteomes" id="UP000053512"/>
    </source>
</evidence>
<keyword evidence="1" id="KW-0805">Transcription regulation</keyword>
<dbReference type="GO" id="GO:0003700">
    <property type="term" value="F:DNA-binding transcription factor activity"/>
    <property type="evidence" value="ECO:0007669"/>
    <property type="project" value="InterPro"/>
</dbReference>